<dbReference type="AlphaFoldDB" id="A0AB39S9Q2"/>
<dbReference type="RefSeq" id="WP_369260426.1">
    <property type="nucleotide sequence ID" value="NZ_CP163440.1"/>
</dbReference>
<dbReference type="InterPro" id="IPR045608">
    <property type="entry name" value="Trypco2"/>
</dbReference>
<feature type="domain" description="Trypsin-co-occurring" evidence="1">
    <location>
        <begin position="3"/>
        <end position="79"/>
    </location>
</feature>
<proteinExistence type="predicted"/>
<evidence type="ECO:0000313" key="2">
    <source>
        <dbReference type="EMBL" id="XDQ63641.1"/>
    </source>
</evidence>
<gene>
    <name evidence="2" type="ORF">AB5J50_23975</name>
</gene>
<sequence length="103" mass="10723">MEIRLADALKALRNELADASLQSAGQPVRLLVETVDLELQVAVTHAKEGGGGVKFWVLTADGKASASTAVTHTVSLQLKAETADGGRVLTGSGTEDKVHLTDD</sequence>
<dbReference type="EMBL" id="CP163440">
    <property type="protein sequence ID" value="XDQ63641.1"/>
    <property type="molecule type" value="Genomic_DNA"/>
</dbReference>
<organism evidence="2">
    <name type="scientific">Streptomyces sp. R35</name>
    <dbReference type="NCBI Taxonomy" id="3238630"/>
    <lineage>
        <taxon>Bacteria</taxon>
        <taxon>Bacillati</taxon>
        <taxon>Actinomycetota</taxon>
        <taxon>Actinomycetes</taxon>
        <taxon>Kitasatosporales</taxon>
        <taxon>Streptomycetaceae</taxon>
        <taxon>Streptomyces</taxon>
    </lineage>
</organism>
<dbReference type="Pfam" id="PF19631">
    <property type="entry name" value="Trypco2"/>
    <property type="match status" value="1"/>
</dbReference>
<reference evidence="2" key="1">
    <citation type="submission" date="2024-07" db="EMBL/GenBank/DDBJ databases">
        <authorList>
            <person name="Yu S.T."/>
        </authorList>
    </citation>
    <scope>NUCLEOTIDE SEQUENCE</scope>
    <source>
        <strain evidence="2">R35</strain>
    </source>
</reference>
<name>A0AB39S9Q2_9ACTN</name>
<protein>
    <submittedName>
        <fullName evidence="2">Trypco2 family protein</fullName>
    </submittedName>
</protein>
<evidence type="ECO:0000259" key="1">
    <source>
        <dbReference type="Pfam" id="PF19631"/>
    </source>
</evidence>
<accession>A0AB39S9Q2</accession>